<accession>A0A434A286</accession>
<dbReference type="EMBL" id="QWDM01000016">
    <property type="protein sequence ID" value="RUT68493.1"/>
    <property type="molecule type" value="Genomic_DNA"/>
</dbReference>
<protein>
    <recommendedName>
        <fullName evidence="3">Apea-like HEPN domain-containing protein</fullName>
    </recommendedName>
</protein>
<reference evidence="2" key="1">
    <citation type="journal article" date="2019" name="Syst. Appl. Microbiol.">
        <title>Flavobacterium circumlabens sp. nov. and Flavobacterium cupreum sp. nov., two psychrotrophic species isolated from Antarctic environmental samples.</title>
        <authorList>
            <person name="Kralova S."/>
            <person name="Busse H.-J."/>
            <person name="Svec P."/>
            <person name="Maslanova I."/>
            <person name="Stankova E."/>
            <person name="Bartak M."/>
            <person name="Sedlacek I."/>
        </authorList>
    </citation>
    <scope>NUCLEOTIDE SEQUENCE [LARGE SCALE GENOMIC DNA]</scope>
    <source>
        <strain evidence="2">CCM 8825</strain>
    </source>
</reference>
<name>A0A434A286_9FLAO</name>
<evidence type="ECO:0000313" key="1">
    <source>
        <dbReference type="EMBL" id="RUT68493.1"/>
    </source>
</evidence>
<sequence length="268" mass="31896">MANNFIDQKDRWLQIANGDFEYPILFIKCWLPFNAWYCNNYPQFKNQDSAILREVKTDNNLFRTRLISLLENDDEDSVFFRNQLITLHKQLERCKVPNIANSLSFKSINFRTNPNPIFTKDYNKFNFKIELLVPIQPHNIKIRVDVLKNRRATIYAYQHTKYDFEHFINDPSFIALSEKNKEILKDGFKQINPKIKESLIVEKKKDSLQNIGSVFFKDDTNLLSQVIIEIIYNLRCILFHGEIQPNKDNLKIYEPAYYMLKLLIKSLD</sequence>
<keyword evidence="2" id="KW-1185">Reference proteome</keyword>
<proteinExistence type="predicted"/>
<evidence type="ECO:0000313" key="2">
    <source>
        <dbReference type="Proteomes" id="UP000288102"/>
    </source>
</evidence>
<dbReference type="OrthoDB" id="7058208at2"/>
<organism evidence="1 2">
    <name type="scientific">Flavobacterium cupreum</name>
    <dbReference type="NCBI Taxonomy" id="2133766"/>
    <lineage>
        <taxon>Bacteria</taxon>
        <taxon>Pseudomonadati</taxon>
        <taxon>Bacteroidota</taxon>
        <taxon>Flavobacteriia</taxon>
        <taxon>Flavobacteriales</taxon>
        <taxon>Flavobacteriaceae</taxon>
        <taxon>Flavobacterium</taxon>
    </lineage>
</organism>
<dbReference type="AlphaFoldDB" id="A0A434A286"/>
<gene>
    <name evidence="1" type="ORF">D0817_20405</name>
</gene>
<comment type="caution">
    <text evidence="1">The sequence shown here is derived from an EMBL/GenBank/DDBJ whole genome shotgun (WGS) entry which is preliminary data.</text>
</comment>
<evidence type="ECO:0008006" key="3">
    <source>
        <dbReference type="Google" id="ProtNLM"/>
    </source>
</evidence>
<dbReference type="RefSeq" id="WP_127340161.1">
    <property type="nucleotide sequence ID" value="NZ_QWDM01000016.1"/>
</dbReference>
<dbReference type="Proteomes" id="UP000288102">
    <property type="component" value="Unassembled WGS sequence"/>
</dbReference>